<name>A0AAV6FYB6_9TELE</name>
<evidence type="ECO:0000313" key="1">
    <source>
        <dbReference type="EMBL" id="KAG5266406.1"/>
    </source>
</evidence>
<keyword evidence="2" id="KW-1185">Reference proteome</keyword>
<protein>
    <submittedName>
        <fullName evidence="1">Uncharacterized protein</fullName>
    </submittedName>
</protein>
<dbReference type="EMBL" id="JADWDJ010000018">
    <property type="protein sequence ID" value="KAG5266406.1"/>
    <property type="molecule type" value="Genomic_DNA"/>
</dbReference>
<sequence>MQVFSESLWQKVWASSAPAVRHRRLCDVFLYVCYSRHCVCIITITIISAISTGDDSYCPKHAPHRLEVTLGRTPGARWTHPAYYRDRCCIQIRTSVRRFSYHTHWNQFAYVFLIRDHFRAGSMQQCTGGVLLYLY</sequence>
<comment type="caution">
    <text evidence="1">The sequence shown here is derived from an EMBL/GenBank/DDBJ whole genome shotgun (WGS) entry which is preliminary data.</text>
</comment>
<proteinExistence type="predicted"/>
<accession>A0AAV6FYB6</accession>
<evidence type="ECO:0000313" key="2">
    <source>
        <dbReference type="Proteomes" id="UP000823561"/>
    </source>
</evidence>
<gene>
    <name evidence="1" type="ORF">AALO_G00231690</name>
</gene>
<reference evidence="1" key="1">
    <citation type="submission" date="2020-10" db="EMBL/GenBank/DDBJ databases">
        <title>Chromosome-scale genome assembly of the Allis shad, Alosa alosa.</title>
        <authorList>
            <person name="Margot Z."/>
            <person name="Christophe K."/>
            <person name="Cabau C."/>
            <person name="Louis A."/>
            <person name="Berthelot C."/>
            <person name="Parey E."/>
            <person name="Roest Crollius H."/>
            <person name="Montfort J."/>
            <person name="Robinson-Rechavi M."/>
            <person name="Bucao C."/>
            <person name="Bouchez O."/>
            <person name="Gislard M."/>
            <person name="Lluch J."/>
            <person name="Milhes M."/>
            <person name="Lampietro C."/>
            <person name="Lopez Roques C."/>
            <person name="Donnadieu C."/>
            <person name="Braasch I."/>
            <person name="Desvignes T."/>
            <person name="Postlethwait J."/>
            <person name="Bobe J."/>
            <person name="Guiguen Y."/>
        </authorList>
    </citation>
    <scope>NUCLEOTIDE SEQUENCE</scope>
    <source>
        <strain evidence="1">M-15738</strain>
        <tissue evidence="1">Blood</tissue>
    </source>
</reference>
<organism evidence="1 2">
    <name type="scientific">Alosa alosa</name>
    <name type="common">allis shad</name>
    <dbReference type="NCBI Taxonomy" id="278164"/>
    <lineage>
        <taxon>Eukaryota</taxon>
        <taxon>Metazoa</taxon>
        <taxon>Chordata</taxon>
        <taxon>Craniata</taxon>
        <taxon>Vertebrata</taxon>
        <taxon>Euteleostomi</taxon>
        <taxon>Actinopterygii</taxon>
        <taxon>Neopterygii</taxon>
        <taxon>Teleostei</taxon>
        <taxon>Clupei</taxon>
        <taxon>Clupeiformes</taxon>
        <taxon>Clupeoidei</taxon>
        <taxon>Clupeidae</taxon>
        <taxon>Alosa</taxon>
    </lineage>
</organism>
<dbReference type="AlphaFoldDB" id="A0AAV6FYB6"/>
<dbReference type="Proteomes" id="UP000823561">
    <property type="component" value="Chromosome 18"/>
</dbReference>